<dbReference type="PANTHER" id="PTHR46796">
    <property type="entry name" value="HTH-TYPE TRANSCRIPTIONAL ACTIVATOR RHAS-RELATED"/>
    <property type="match status" value="1"/>
</dbReference>
<dbReference type="InterPro" id="IPR050204">
    <property type="entry name" value="AraC_XylS_family_regulators"/>
</dbReference>
<comment type="caution">
    <text evidence="5">The sequence shown here is derived from an EMBL/GenBank/DDBJ whole genome shotgun (WGS) entry which is preliminary data.</text>
</comment>
<evidence type="ECO:0000259" key="4">
    <source>
        <dbReference type="PROSITE" id="PS01124"/>
    </source>
</evidence>
<dbReference type="GO" id="GO:0043565">
    <property type="term" value="F:sequence-specific DNA binding"/>
    <property type="evidence" value="ECO:0007669"/>
    <property type="project" value="InterPro"/>
</dbReference>
<evidence type="ECO:0000313" key="5">
    <source>
        <dbReference type="EMBL" id="KMO83795.1"/>
    </source>
</evidence>
<dbReference type="SMART" id="SM00342">
    <property type="entry name" value="HTH_ARAC"/>
    <property type="match status" value="1"/>
</dbReference>
<dbReference type="Pfam" id="PF14525">
    <property type="entry name" value="AraC_binding_2"/>
    <property type="match status" value="1"/>
</dbReference>
<dbReference type="SMR" id="A0A0J6WKD1"/>
<evidence type="ECO:0000256" key="1">
    <source>
        <dbReference type="ARBA" id="ARBA00023015"/>
    </source>
</evidence>
<evidence type="ECO:0000256" key="2">
    <source>
        <dbReference type="ARBA" id="ARBA00023125"/>
    </source>
</evidence>
<dbReference type="InterPro" id="IPR018060">
    <property type="entry name" value="HTH_AraC"/>
</dbReference>
<evidence type="ECO:0000256" key="3">
    <source>
        <dbReference type="ARBA" id="ARBA00023163"/>
    </source>
</evidence>
<dbReference type="EMBL" id="JYNL01000002">
    <property type="protein sequence ID" value="KMO83795.1"/>
    <property type="molecule type" value="Genomic_DNA"/>
</dbReference>
<feature type="domain" description="HTH araC/xylS-type" evidence="4">
    <location>
        <begin position="190"/>
        <end position="291"/>
    </location>
</feature>
<dbReference type="AlphaFoldDB" id="A0A0J6WKD1"/>
<sequence>MKLWQAHNSETLMGLHCRALTDARFDGATVNVELARTLFSRVHANTAHVIERRPELITRQPEDAVVLFFVLAGEAFYYSSDGVRILRRGQFVVCDCDRPFMRGFSRHFQELSLKIHRHALFDQTGLMRIQAPRFAEFGGHQNPLANRLVDLIDAATHTDGPRLPDEDTLVRLVERLLGDDDGVDAPRHLAAARRYVEDHLNDPSLSAQKVASAVGISPRHLSRVFASVGTSVPQHVLDRRLTTATAMLRRPEAASMTIAEIAKRCGFTSITHFSRSFSQRFGERASDVRRRATQQRALASSTVSVHRRDMFVDSAIAAESRHNGAIADRS</sequence>
<dbReference type="GO" id="GO:0003700">
    <property type="term" value="F:DNA-binding transcription factor activity"/>
    <property type="evidence" value="ECO:0007669"/>
    <property type="project" value="InterPro"/>
</dbReference>
<dbReference type="Gene3D" id="1.10.10.60">
    <property type="entry name" value="Homeodomain-like"/>
    <property type="match status" value="1"/>
</dbReference>
<dbReference type="InterPro" id="IPR035418">
    <property type="entry name" value="AraC-bd_2"/>
</dbReference>
<dbReference type="InterPro" id="IPR009057">
    <property type="entry name" value="Homeodomain-like_sf"/>
</dbReference>
<dbReference type="PATRIC" id="fig|37916.4.peg.271"/>
<evidence type="ECO:0000313" key="6">
    <source>
        <dbReference type="Proteomes" id="UP000036513"/>
    </source>
</evidence>
<keyword evidence="1" id="KW-0805">Transcription regulation</keyword>
<proteinExistence type="predicted"/>
<dbReference type="Proteomes" id="UP000036513">
    <property type="component" value="Unassembled WGS sequence"/>
</dbReference>
<gene>
    <name evidence="5" type="primary">nphR</name>
    <name evidence="5" type="ORF">MCHLDSM_00255</name>
</gene>
<reference evidence="5 6" key="1">
    <citation type="journal article" date="2015" name="Genome Biol. Evol.">
        <title>Characterization of Three Mycobacterium spp. with Potential Use in Bioremediation by Genome Sequencing and Comparative Genomics.</title>
        <authorList>
            <person name="Das S."/>
            <person name="Pettersson B.M."/>
            <person name="Behra P.R."/>
            <person name="Ramesh M."/>
            <person name="Dasgupta S."/>
            <person name="Bhattacharya A."/>
            <person name="Kirsebom L.A."/>
        </authorList>
    </citation>
    <scope>NUCLEOTIDE SEQUENCE [LARGE SCALE GENOMIC DNA]</scope>
    <source>
        <strain evidence="5 6">DSM 43826</strain>
    </source>
</reference>
<dbReference type="PROSITE" id="PS01124">
    <property type="entry name" value="HTH_ARAC_FAMILY_2"/>
    <property type="match status" value="1"/>
</dbReference>
<keyword evidence="2" id="KW-0238">DNA-binding</keyword>
<protein>
    <submittedName>
        <fullName evidence="5">Transcriptional activator NphR</fullName>
    </submittedName>
</protein>
<accession>A0A0J6WKD1</accession>
<dbReference type="Pfam" id="PF12833">
    <property type="entry name" value="HTH_18"/>
    <property type="match status" value="1"/>
</dbReference>
<dbReference type="PANTHER" id="PTHR46796:SF6">
    <property type="entry name" value="ARAC SUBFAMILY"/>
    <property type="match status" value="1"/>
</dbReference>
<dbReference type="SUPFAM" id="SSF46689">
    <property type="entry name" value="Homeodomain-like"/>
    <property type="match status" value="1"/>
</dbReference>
<keyword evidence="3" id="KW-0804">Transcription</keyword>
<keyword evidence="6" id="KW-1185">Reference proteome</keyword>
<name>A0A0J6WKD1_9MYCO</name>
<organism evidence="5 6">
    <name type="scientific">Mycolicibacterium chlorophenolicum</name>
    <dbReference type="NCBI Taxonomy" id="37916"/>
    <lineage>
        <taxon>Bacteria</taxon>
        <taxon>Bacillati</taxon>
        <taxon>Actinomycetota</taxon>
        <taxon>Actinomycetes</taxon>
        <taxon>Mycobacteriales</taxon>
        <taxon>Mycobacteriaceae</taxon>
        <taxon>Mycolicibacterium</taxon>
    </lineage>
</organism>
<dbReference type="STRING" id="37916.MCHLDSM_00255"/>